<name>K1YB20_9BACT</name>
<protein>
    <submittedName>
        <fullName evidence="2">Uncharacterized protein</fullName>
    </submittedName>
</protein>
<proteinExistence type="predicted"/>
<evidence type="ECO:0000256" key="1">
    <source>
        <dbReference type="SAM" id="MobiDB-lite"/>
    </source>
</evidence>
<evidence type="ECO:0000313" key="2">
    <source>
        <dbReference type="EMBL" id="EKD29558.1"/>
    </source>
</evidence>
<feature type="region of interest" description="Disordered" evidence="1">
    <location>
        <begin position="498"/>
        <end position="522"/>
    </location>
</feature>
<feature type="compositionally biased region" description="Basic and acidic residues" evidence="1">
    <location>
        <begin position="503"/>
        <end position="522"/>
    </location>
</feature>
<sequence>MNSPAPHSFSWPKLGNRASVSVERNKELESRLKEMEIWKETCLFLEKEKVISQWMDFDIAEYTDIIFAIQMGNVRIDYNEQSFDDTTNKSIFNEQKKNSLDQMDDFKESLQNAKTYWHTNFEHILALLNDTINTMEMIRISPAHTVTHEIQQSNYNYEILRKQCKELFAAADILIQTNKSLSSTSLDTIANLCNIRIFKNPKISRMALNAFYRAEEVRLLLQEKPGETKESSIAKYLDSLSELKEKVQNPNGMDALKGDTNSLICQAIWSRYMETISEQLDIVWGILREYEMKCWKYIDILKWLQKEISAIDSSRDLLQVFVAIERITGKYGKNVRILSDGYSTTKGMDDLGDIIKKFQLLHTRIQGGLIKNIRYNYQNDPNFELNPILSVGEAITQIDKSRGMFQDIYYALIKIIFDEKDILKDIGYTLMEEIISSHKKIASIDWKKYKVSLHSSAKERLSEHHKHPFYKEMIETLELAIVIYIGKVENYIGNFSDPSWGVGDKKETGDKKEKEAEKEDEKNTLASLLKTTIERIAEKKKK</sequence>
<comment type="caution">
    <text evidence="2">The sequence shown here is derived from an EMBL/GenBank/DDBJ whole genome shotgun (WGS) entry which is preliminary data.</text>
</comment>
<dbReference type="EMBL" id="AMFJ01034357">
    <property type="protein sequence ID" value="EKD29558.1"/>
    <property type="molecule type" value="Genomic_DNA"/>
</dbReference>
<gene>
    <name evidence="2" type="ORF">ACD_78C00357G0001</name>
</gene>
<reference evidence="2" key="1">
    <citation type="journal article" date="2012" name="Science">
        <title>Fermentation, hydrogen, and sulfur metabolism in multiple uncultivated bacterial phyla.</title>
        <authorList>
            <person name="Wrighton K.C."/>
            <person name="Thomas B.C."/>
            <person name="Sharon I."/>
            <person name="Miller C.S."/>
            <person name="Castelle C.J."/>
            <person name="VerBerkmoes N.C."/>
            <person name="Wilkins M.J."/>
            <person name="Hettich R.L."/>
            <person name="Lipton M.S."/>
            <person name="Williams K.H."/>
            <person name="Long P.E."/>
            <person name="Banfield J.F."/>
        </authorList>
    </citation>
    <scope>NUCLEOTIDE SEQUENCE [LARGE SCALE GENOMIC DNA]</scope>
</reference>
<dbReference type="AlphaFoldDB" id="K1YB20"/>
<organism evidence="2">
    <name type="scientific">uncultured bacterium</name>
    <name type="common">gcode 4</name>
    <dbReference type="NCBI Taxonomy" id="1234023"/>
    <lineage>
        <taxon>Bacteria</taxon>
        <taxon>environmental samples</taxon>
    </lineage>
</organism>
<accession>K1YB20</accession>